<dbReference type="GO" id="GO:0032993">
    <property type="term" value="C:protein-DNA complex"/>
    <property type="evidence" value="ECO:0007669"/>
    <property type="project" value="TreeGrafter"/>
</dbReference>
<dbReference type="AlphaFoldDB" id="A0A418PRB3"/>
<dbReference type="InterPro" id="IPR036097">
    <property type="entry name" value="HisK_dim/P_sf"/>
</dbReference>
<keyword evidence="5" id="KW-0804">Transcription</keyword>
<dbReference type="Gene3D" id="3.40.50.2300">
    <property type="match status" value="1"/>
</dbReference>
<evidence type="ECO:0000256" key="6">
    <source>
        <dbReference type="PROSITE-ProRule" id="PRU00169"/>
    </source>
</evidence>
<keyword evidence="1 6" id="KW-0597">Phosphoprotein</keyword>
<dbReference type="NCBIfam" id="TIGR00229">
    <property type="entry name" value="sensory_box"/>
    <property type="match status" value="1"/>
</dbReference>
<evidence type="ECO:0000256" key="7">
    <source>
        <dbReference type="SAM" id="Coils"/>
    </source>
</evidence>
<dbReference type="RefSeq" id="WP_119478047.1">
    <property type="nucleotide sequence ID" value="NZ_QXML01000005.1"/>
</dbReference>
<dbReference type="Gene3D" id="3.30.450.20">
    <property type="entry name" value="PAS domain"/>
    <property type="match status" value="1"/>
</dbReference>
<name>A0A418PRB3_9BACT</name>
<evidence type="ECO:0000256" key="3">
    <source>
        <dbReference type="ARBA" id="ARBA00023015"/>
    </source>
</evidence>
<dbReference type="GO" id="GO:0000156">
    <property type="term" value="F:phosphorelay response regulator activity"/>
    <property type="evidence" value="ECO:0007669"/>
    <property type="project" value="TreeGrafter"/>
</dbReference>
<sequence>MKKAILNSRIFILDDQIQNIILLENILNLSGFQNIWSTTNPQDLLIQLEKSDPDILLLDLMMPTISGFEILGKLNTLGENQKFMPVLVLTADTNPKSKEKALKLGASDFLTKPFDISEVTLRIQNLLTTKYLVDQLKDHNNLLEEKVRQRTEQLQIAKEEAEKNEKKYRLLFEANLDDINLFYLDENGPSKFIETNRASQTVLGYSKEELLNLSIKDLDTRLSEKGYFEGTIQQMLENGSHVVETIIRKKDGELRNMEVKSNILELEGKTAVMNIYRDITDRIKSMEAIINQNKALKEIAWIQSHVVRAPLARMMGVIDLMNNPDYEGKDPNLPKFLEIILNSARELDQIIRDISKKTFEAQKEQKF</sequence>
<dbReference type="PANTHER" id="PTHR48111">
    <property type="entry name" value="REGULATOR OF RPOS"/>
    <property type="match status" value="1"/>
</dbReference>
<keyword evidence="3" id="KW-0805">Transcription regulation</keyword>
<dbReference type="PROSITE" id="PS50112">
    <property type="entry name" value="PAS"/>
    <property type="match status" value="1"/>
</dbReference>
<gene>
    <name evidence="10" type="ORF">D0X99_11900</name>
</gene>
<dbReference type="Gene3D" id="1.10.287.130">
    <property type="match status" value="1"/>
</dbReference>
<organism evidence="10 11">
    <name type="scientific">Algoriphagus lacus</name>
    <dbReference type="NCBI Taxonomy" id="2056311"/>
    <lineage>
        <taxon>Bacteria</taxon>
        <taxon>Pseudomonadati</taxon>
        <taxon>Bacteroidota</taxon>
        <taxon>Cytophagia</taxon>
        <taxon>Cytophagales</taxon>
        <taxon>Cyclobacteriaceae</taxon>
        <taxon>Algoriphagus</taxon>
    </lineage>
</organism>
<evidence type="ECO:0000259" key="8">
    <source>
        <dbReference type="PROSITE" id="PS50110"/>
    </source>
</evidence>
<accession>A0A418PRB3</accession>
<dbReference type="SMART" id="SM00448">
    <property type="entry name" value="REC"/>
    <property type="match status" value="1"/>
</dbReference>
<dbReference type="InterPro" id="IPR001789">
    <property type="entry name" value="Sig_transdc_resp-reg_receiver"/>
</dbReference>
<dbReference type="SUPFAM" id="SSF52172">
    <property type="entry name" value="CheY-like"/>
    <property type="match status" value="1"/>
</dbReference>
<keyword evidence="7" id="KW-0175">Coiled coil</keyword>
<evidence type="ECO:0000259" key="9">
    <source>
        <dbReference type="PROSITE" id="PS50112"/>
    </source>
</evidence>
<dbReference type="GO" id="GO:0006355">
    <property type="term" value="P:regulation of DNA-templated transcription"/>
    <property type="evidence" value="ECO:0007669"/>
    <property type="project" value="TreeGrafter"/>
</dbReference>
<keyword evidence="2" id="KW-0902">Two-component regulatory system</keyword>
<dbReference type="CDD" id="cd00130">
    <property type="entry name" value="PAS"/>
    <property type="match status" value="1"/>
</dbReference>
<protein>
    <submittedName>
        <fullName evidence="10">Response regulator</fullName>
    </submittedName>
</protein>
<dbReference type="PANTHER" id="PTHR48111:SF1">
    <property type="entry name" value="TWO-COMPONENT RESPONSE REGULATOR ORR33"/>
    <property type="match status" value="1"/>
</dbReference>
<feature type="domain" description="PAS" evidence="9">
    <location>
        <begin position="164"/>
        <end position="212"/>
    </location>
</feature>
<dbReference type="SUPFAM" id="SSF47384">
    <property type="entry name" value="Homodimeric domain of signal transducing histidine kinase"/>
    <property type="match status" value="1"/>
</dbReference>
<evidence type="ECO:0000256" key="4">
    <source>
        <dbReference type="ARBA" id="ARBA00023125"/>
    </source>
</evidence>
<evidence type="ECO:0000256" key="1">
    <source>
        <dbReference type="ARBA" id="ARBA00022553"/>
    </source>
</evidence>
<reference evidence="10 11" key="1">
    <citation type="submission" date="2018-09" db="EMBL/GenBank/DDBJ databases">
        <authorList>
            <person name="Wang X."/>
            <person name="Du Z."/>
        </authorList>
    </citation>
    <scope>NUCLEOTIDE SEQUENCE [LARGE SCALE GENOMIC DNA]</scope>
    <source>
        <strain evidence="10 11">N3</strain>
    </source>
</reference>
<proteinExistence type="predicted"/>
<dbReference type="GO" id="GO:0000976">
    <property type="term" value="F:transcription cis-regulatory region binding"/>
    <property type="evidence" value="ECO:0007669"/>
    <property type="project" value="TreeGrafter"/>
</dbReference>
<keyword evidence="11" id="KW-1185">Reference proteome</keyword>
<evidence type="ECO:0000313" key="11">
    <source>
        <dbReference type="Proteomes" id="UP000283522"/>
    </source>
</evidence>
<dbReference type="PROSITE" id="PS50110">
    <property type="entry name" value="RESPONSE_REGULATORY"/>
    <property type="match status" value="1"/>
</dbReference>
<dbReference type="GO" id="GO:0005829">
    <property type="term" value="C:cytosol"/>
    <property type="evidence" value="ECO:0007669"/>
    <property type="project" value="TreeGrafter"/>
</dbReference>
<evidence type="ECO:0000256" key="5">
    <source>
        <dbReference type="ARBA" id="ARBA00023163"/>
    </source>
</evidence>
<dbReference type="Pfam" id="PF00072">
    <property type="entry name" value="Response_reg"/>
    <property type="match status" value="1"/>
</dbReference>
<dbReference type="Proteomes" id="UP000283522">
    <property type="component" value="Unassembled WGS sequence"/>
</dbReference>
<feature type="coiled-coil region" evidence="7">
    <location>
        <begin position="133"/>
        <end position="167"/>
    </location>
</feature>
<dbReference type="InterPro" id="IPR000014">
    <property type="entry name" value="PAS"/>
</dbReference>
<feature type="domain" description="Response regulatory" evidence="8">
    <location>
        <begin position="9"/>
        <end position="127"/>
    </location>
</feature>
<evidence type="ECO:0000256" key="2">
    <source>
        <dbReference type="ARBA" id="ARBA00023012"/>
    </source>
</evidence>
<dbReference type="InterPro" id="IPR011006">
    <property type="entry name" value="CheY-like_superfamily"/>
</dbReference>
<dbReference type="GO" id="GO:0000155">
    <property type="term" value="F:phosphorelay sensor kinase activity"/>
    <property type="evidence" value="ECO:0007669"/>
    <property type="project" value="InterPro"/>
</dbReference>
<evidence type="ECO:0000313" key="10">
    <source>
        <dbReference type="EMBL" id="RIW15142.1"/>
    </source>
</evidence>
<dbReference type="SUPFAM" id="SSF55785">
    <property type="entry name" value="PYP-like sensor domain (PAS domain)"/>
    <property type="match status" value="1"/>
</dbReference>
<comment type="caution">
    <text evidence="10">The sequence shown here is derived from an EMBL/GenBank/DDBJ whole genome shotgun (WGS) entry which is preliminary data.</text>
</comment>
<dbReference type="InterPro" id="IPR035965">
    <property type="entry name" value="PAS-like_dom_sf"/>
</dbReference>
<feature type="modified residue" description="4-aspartylphosphate" evidence="6">
    <location>
        <position position="59"/>
    </location>
</feature>
<dbReference type="Pfam" id="PF13426">
    <property type="entry name" value="PAS_9"/>
    <property type="match status" value="1"/>
</dbReference>
<dbReference type="EMBL" id="QXML01000005">
    <property type="protein sequence ID" value="RIW15142.1"/>
    <property type="molecule type" value="Genomic_DNA"/>
</dbReference>
<keyword evidence="4" id="KW-0238">DNA-binding</keyword>
<dbReference type="OrthoDB" id="9124519at2"/>
<dbReference type="InterPro" id="IPR039420">
    <property type="entry name" value="WalR-like"/>
</dbReference>